<dbReference type="PROSITE" id="PS50093">
    <property type="entry name" value="PKD"/>
    <property type="match status" value="1"/>
</dbReference>
<dbReference type="InterPro" id="IPR035986">
    <property type="entry name" value="PKD_dom_sf"/>
</dbReference>
<dbReference type="RefSeq" id="WP_156219088.1">
    <property type="nucleotide sequence ID" value="NZ_WOFH01000009.1"/>
</dbReference>
<dbReference type="AlphaFoldDB" id="A0A7K1L6D5"/>
<dbReference type="Proteomes" id="UP000432015">
    <property type="component" value="Unassembled WGS sequence"/>
</dbReference>
<dbReference type="Pfam" id="PF18911">
    <property type="entry name" value="PKD_4"/>
    <property type="match status" value="1"/>
</dbReference>
<comment type="caution">
    <text evidence="5">The sequence shown here is derived from an EMBL/GenBank/DDBJ whole genome shotgun (WGS) entry which is preliminary data.</text>
</comment>
<dbReference type="InterPro" id="IPR013431">
    <property type="entry name" value="Delta_60_rpt"/>
</dbReference>
<dbReference type="CDD" id="cd00146">
    <property type="entry name" value="PKD"/>
    <property type="match status" value="1"/>
</dbReference>
<organism evidence="5 6">
    <name type="scientific">Actinomadura litoris</name>
    <dbReference type="NCBI Taxonomy" id="2678616"/>
    <lineage>
        <taxon>Bacteria</taxon>
        <taxon>Bacillati</taxon>
        <taxon>Actinomycetota</taxon>
        <taxon>Actinomycetes</taxon>
        <taxon>Streptosporangiales</taxon>
        <taxon>Thermomonosporaceae</taxon>
        <taxon>Actinomadura</taxon>
    </lineage>
</organism>
<dbReference type="Gene3D" id="2.60.120.200">
    <property type="match status" value="1"/>
</dbReference>
<accession>A0A7K1L6D5</accession>
<feature type="chain" id="PRO_5029470311" evidence="3">
    <location>
        <begin position="33"/>
        <end position="1076"/>
    </location>
</feature>
<dbReference type="PROSITE" id="PS51318">
    <property type="entry name" value="TAT"/>
    <property type="match status" value="1"/>
</dbReference>
<evidence type="ECO:0000256" key="1">
    <source>
        <dbReference type="ARBA" id="ARBA00022729"/>
    </source>
</evidence>
<dbReference type="InterPro" id="IPR006311">
    <property type="entry name" value="TAT_signal"/>
</dbReference>
<dbReference type="GO" id="GO:0005975">
    <property type="term" value="P:carbohydrate metabolic process"/>
    <property type="evidence" value="ECO:0007669"/>
    <property type="project" value="UniProtKB-ARBA"/>
</dbReference>
<dbReference type="Gene3D" id="2.60.40.10">
    <property type="entry name" value="Immunoglobulins"/>
    <property type="match status" value="1"/>
</dbReference>
<dbReference type="Pfam" id="PF13385">
    <property type="entry name" value="Laminin_G_3"/>
    <property type="match status" value="1"/>
</dbReference>
<evidence type="ECO:0000313" key="6">
    <source>
        <dbReference type="Proteomes" id="UP000432015"/>
    </source>
</evidence>
<dbReference type="InterPro" id="IPR013783">
    <property type="entry name" value="Ig-like_fold"/>
</dbReference>
<proteinExistence type="predicted"/>
<feature type="signal peptide" evidence="3">
    <location>
        <begin position="1"/>
        <end position="32"/>
    </location>
</feature>
<evidence type="ECO:0000256" key="3">
    <source>
        <dbReference type="SAM" id="SignalP"/>
    </source>
</evidence>
<dbReference type="SMART" id="SM00089">
    <property type="entry name" value="PKD"/>
    <property type="match status" value="1"/>
</dbReference>
<dbReference type="Pfam" id="PF17164">
    <property type="entry name" value="DUF5122"/>
    <property type="match status" value="1"/>
</dbReference>
<evidence type="ECO:0000259" key="4">
    <source>
        <dbReference type="PROSITE" id="PS50093"/>
    </source>
</evidence>
<dbReference type="InterPro" id="IPR022409">
    <property type="entry name" value="PKD/Chitinase_dom"/>
</dbReference>
<keyword evidence="1 3" id="KW-0732">Signal</keyword>
<evidence type="ECO:0000256" key="2">
    <source>
        <dbReference type="ARBA" id="ARBA00023157"/>
    </source>
</evidence>
<name>A0A7K1L6D5_9ACTN</name>
<gene>
    <name evidence="5" type="ORF">GNZ18_25740</name>
</gene>
<dbReference type="SUPFAM" id="SSF49899">
    <property type="entry name" value="Concanavalin A-like lectins/glucanases"/>
    <property type="match status" value="1"/>
</dbReference>
<dbReference type="EMBL" id="WOFH01000009">
    <property type="protein sequence ID" value="MUN39970.1"/>
    <property type="molecule type" value="Genomic_DNA"/>
</dbReference>
<sequence length="1076" mass="109949">MPRVRRTATAAATALSAALLGLSAVPAPGAAADIDPPSGTPPTVSADPLPTWQVNGVVWSMVTVGGTVYATGDFSKARPPGTAEGDTREVARSNILAFDLATGDLITSFAHALNGQGLRVAASPDGRRVYVGGEFTQVDGKPRARLAAFDTATGALDEGFAPQVSSIVRGIAATNSKVYFGGNFFNVNGKSRTRLAAVNASNGANDDTWRPTADDNEVFALAMAPSGDRVVIGGRFQKINGAAHVGIGAVNTTDGASVAWSSRPIPTKQDSTHFSYVTDLYVAGDTVYGAADGEGGHWFDGRFAAKAATGDLVWLDNCYGATYGMFVQGQSVYSVSHAHDCASLGAFPETRPQSWQRALAETTFPTGTDKAPPGANSNYSGQPIPSLLHWFPTLTPGTFTGQSQAAWAVTGNDDFVAMGGEFPRVNGKAQQGLVRFALKAKAPNKTGPLNGEMGTPTAKALPDGSVRLGWKTTWDMDNASLKYEVLRDDGTTPVGSVEKASTFWNQPSAAFVDRTAPAGAHTYKIRAVDSTGNRVTSAASAPATAAGTPGPYSGEIGGAGPSAYWRLGESSGPGYDYVGGNDLTFGSGVTRSQTGAISGDPDRAVKFGGTSTGTAASGAAAAPQNFSVEAWVKTTSKTGGKIVGYGSAASGLSTRYDRHLYMTNDGRAVLGVYPGSAKTIQSAAGLNDGKWHHVAGTLDADAGLKLYVDGQQKAADASVKTAEAYAGYWRVGGDNTTGWPAKPSSDFLNGTLDEVAVYPRALTAAEITRHHGLGTGGIQPNKPPTAAFTSSCDQLACAFDGSGSADTDGTVAGYAWDFGDGKTGEGAKPSHTYATAGTYTVKLRATDDQGASAEVSHPVTVTSATLAADAFGRTVTGGWGDADSGGAWTRNGSGGVLSVGGTGQIALGAPGNSGGGYLNGVSSAGTDLTFTVALDKEGTGNGVYVSPIGRRVGSADYRARVRLRPSGAVSLKLSRTAAGNAETDVAAEQTVAGVAYEAGRPLHVRLQVTGTSPTTLKAKVWADGAAEPDWQLTGTDSTAELQTAGALGVWAYLAGNSTNAPVVASVDDLVAVRATG</sequence>
<dbReference type="SUPFAM" id="SSF50998">
    <property type="entry name" value="Quinoprotein alcohol dehydrogenase-like"/>
    <property type="match status" value="1"/>
</dbReference>
<reference evidence="5 6" key="1">
    <citation type="submission" date="2019-11" db="EMBL/GenBank/DDBJ databases">
        <authorList>
            <person name="Cao P."/>
        </authorList>
    </citation>
    <scope>NUCLEOTIDE SEQUENCE [LARGE SCALE GENOMIC DNA]</scope>
    <source>
        <strain evidence="5 6">NEAU-AAG5</strain>
    </source>
</reference>
<keyword evidence="6" id="KW-1185">Reference proteome</keyword>
<keyword evidence="2" id="KW-1015">Disulfide bond</keyword>
<protein>
    <submittedName>
        <fullName evidence="5">PKD domain-containing protein</fullName>
    </submittedName>
</protein>
<dbReference type="SMART" id="SM00560">
    <property type="entry name" value="LamGL"/>
    <property type="match status" value="1"/>
</dbReference>
<dbReference type="InterPro" id="IPR013320">
    <property type="entry name" value="ConA-like_dom_sf"/>
</dbReference>
<evidence type="ECO:0000313" key="5">
    <source>
        <dbReference type="EMBL" id="MUN39970.1"/>
    </source>
</evidence>
<dbReference type="InterPro" id="IPR011047">
    <property type="entry name" value="Quinoprotein_ADH-like_sf"/>
</dbReference>
<dbReference type="SUPFAM" id="SSF49299">
    <property type="entry name" value="PKD domain"/>
    <property type="match status" value="1"/>
</dbReference>
<dbReference type="InterPro" id="IPR006558">
    <property type="entry name" value="LamG-like"/>
</dbReference>
<feature type="domain" description="PKD" evidence="4">
    <location>
        <begin position="780"/>
        <end position="868"/>
    </location>
</feature>
<dbReference type="InterPro" id="IPR000601">
    <property type="entry name" value="PKD_dom"/>
</dbReference>